<dbReference type="InterPro" id="IPR012440">
    <property type="entry name" value="DUF1641"/>
</dbReference>
<dbReference type="Pfam" id="PF07849">
    <property type="entry name" value="DUF1641"/>
    <property type="match status" value="1"/>
</dbReference>
<dbReference type="RefSeq" id="WP_045284579.1">
    <property type="nucleotide sequence ID" value="NZ_JALLNE010000002.1"/>
</dbReference>
<accession>A0A0F1BCH7</accession>
<proteinExistence type="predicted"/>
<dbReference type="EMBL" id="JZYX01000004">
    <property type="protein sequence ID" value="KJN31922.1"/>
    <property type="molecule type" value="Genomic_DNA"/>
</dbReference>
<dbReference type="PATRIC" id="fig|1619248.3.peg.2952"/>
<dbReference type="AlphaFoldDB" id="A0A0F1BCH7"/>
<evidence type="ECO:0000313" key="2">
    <source>
        <dbReference type="Proteomes" id="UP000033352"/>
    </source>
</evidence>
<dbReference type="OrthoDB" id="9034370at2"/>
<organism evidence="1 2">
    <name type="scientific">Enterobacter sichuanensis</name>
    <dbReference type="NCBI Taxonomy" id="2071710"/>
    <lineage>
        <taxon>Bacteria</taxon>
        <taxon>Pseudomonadati</taxon>
        <taxon>Pseudomonadota</taxon>
        <taxon>Gammaproteobacteria</taxon>
        <taxon>Enterobacterales</taxon>
        <taxon>Enterobacteriaceae</taxon>
        <taxon>Enterobacter</taxon>
        <taxon>Enterobacter cloacae complex</taxon>
    </lineage>
</organism>
<name>A0A0F1BCH7_9ENTR</name>
<dbReference type="Proteomes" id="UP000033352">
    <property type="component" value="Unassembled WGS sequence"/>
</dbReference>
<reference evidence="1 2" key="1">
    <citation type="submission" date="2015-03" db="EMBL/GenBank/DDBJ databases">
        <authorList>
            <person name="McCorrison J."/>
            <person name="Sanka R."/>
            <person name="Adams M."/>
            <person name="Brinkac L."/>
            <person name="Nierman W."/>
            <person name="Sutton G."/>
            <person name="Nelson K."/>
            <person name="Kiedrowski L."/>
            <person name="Guerrero D."/>
            <person name="Bonomo R."/>
        </authorList>
    </citation>
    <scope>NUCLEOTIDE SEQUENCE [LARGE SCALE GENOMIC DNA]</scope>
    <source>
        <strain evidence="1 2">35699</strain>
    </source>
</reference>
<evidence type="ECO:0008006" key="3">
    <source>
        <dbReference type="Google" id="ProtNLM"/>
    </source>
</evidence>
<comment type="caution">
    <text evidence="1">The sequence shown here is derived from an EMBL/GenBank/DDBJ whole genome shotgun (WGS) entry which is preliminary data.</text>
</comment>
<sequence length="126" mass="13947">MSDQEQLLKSLAPLMAGNRLNNLVDLLAVVADLLEMTDNAMVEKLAGVFEDVVTVGWEGGTALRMAWGEQINREGDISLRQVFTALNDPDTRRGIMLLLRVLQITGQRLNSLSSVSYSDCPEIRSR</sequence>
<protein>
    <recommendedName>
        <fullName evidence="3">DUF1641 domain-containing protein</fullName>
    </recommendedName>
</protein>
<gene>
    <name evidence="1" type="ORF">SS37_02165</name>
</gene>
<evidence type="ECO:0000313" key="1">
    <source>
        <dbReference type="EMBL" id="KJN31922.1"/>
    </source>
</evidence>